<evidence type="ECO:0000313" key="12">
    <source>
        <dbReference type="Proteomes" id="UP001255856"/>
    </source>
</evidence>
<dbReference type="PANTHER" id="PTHR22142:SF2">
    <property type="entry name" value="KINETOCHORE PROTEIN SPC24"/>
    <property type="match status" value="1"/>
</dbReference>
<evidence type="ECO:0000256" key="6">
    <source>
        <dbReference type="ARBA" id="ARBA00023054"/>
    </source>
</evidence>
<keyword evidence="4 10" id="KW-0498">Mitosis</keyword>
<evidence type="ECO:0000256" key="2">
    <source>
        <dbReference type="ARBA" id="ARBA00022454"/>
    </source>
</evidence>
<dbReference type="Proteomes" id="UP001255856">
    <property type="component" value="Unassembled WGS sequence"/>
</dbReference>
<protein>
    <recommendedName>
        <fullName evidence="10">Kinetochore protein Spc24</fullName>
    </recommendedName>
</protein>
<evidence type="ECO:0000313" key="11">
    <source>
        <dbReference type="EMBL" id="KAK2078283.1"/>
    </source>
</evidence>
<dbReference type="GO" id="GO:0051301">
    <property type="term" value="P:cell division"/>
    <property type="evidence" value="ECO:0007669"/>
    <property type="project" value="UniProtKB-UniRule"/>
</dbReference>
<comment type="caution">
    <text evidence="11">The sequence shown here is derived from an EMBL/GenBank/DDBJ whole genome shotgun (WGS) entry which is preliminary data.</text>
</comment>
<dbReference type="GO" id="GO:0005634">
    <property type="term" value="C:nucleus"/>
    <property type="evidence" value="ECO:0007669"/>
    <property type="project" value="UniProtKB-SubCell"/>
</dbReference>
<dbReference type="Pfam" id="PF08286">
    <property type="entry name" value="Spc24"/>
    <property type="match status" value="1"/>
</dbReference>
<name>A0AAD9IIP1_PROWI</name>
<gene>
    <name evidence="11" type="ORF">QBZ16_004152</name>
</gene>
<keyword evidence="7 10" id="KW-0539">Nucleus</keyword>
<keyword evidence="2 10" id="KW-0158">Chromosome</keyword>
<accession>A0AAD9IIP1</accession>
<comment type="similarity">
    <text evidence="1 10">Belongs to the SPC24 family.</text>
</comment>
<evidence type="ECO:0000256" key="3">
    <source>
        <dbReference type="ARBA" id="ARBA00022618"/>
    </source>
</evidence>
<reference evidence="11" key="1">
    <citation type="submission" date="2021-01" db="EMBL/GenBank/DDBJ databases">
        <authorList>
            <person name="Eckstrom K.M.E."/>
        </authorList>
    </citation>
    <scope>NUCLEOTIDE SEQUENCE</scope>
    <source>
        <strain evidence="11">UVCC 0001</strain>
    </source>
</reference>
<evidence type="ECO:0000256" key="5">
    <source>
        <dbReference type="ARBA" id="ARBA00022838"/>
    </source>
</evidence>
<keyword evidence="12" id="KW-1185">Reference proteome</keyword>
<evidence type="ECO:0000256" key="1">
    <source>
        <dbReference type="ARBA" id="ARBA00007804"/>
    </source>
</evidence>
<keyword evidence="8 10" id="KW-0131">Cell cycle</keyword>
<dbReference type="InterPro" id="IPR013252">
    <property type="entry name" value="Ndc80_Spc24"/>
</dbReference>
<keyword evidence="6" id="KW-0175">Coiled coil</keyword>
<proteinExistence type="inferred from homology"/>
<evidence type="ECO:0000256" key="7">
    <source>
        <dbReference type="ARBA" id="ARBA00023242"/>
    </source>
</evidence>
<keyword evidence="3 10" id="KW-0132">Cell division</keyword>
<comment type="subunit">
    <text evidence="10">Component of the NDC80 complex.</text>
</comment>
<dbReference type="Gene3D" id="3.30.160.570">
    <property type="entry name" value="Ncd80 complex, Spc24 subunit"/>
    <property type="match status" value="1"/>
</dbReference>
<evidence type="ECO:0000256" key="9">
    <source>
        <dbReference type="ARBA" id="ARBA00023328"/>
    </source>
</evidence>
<keyword evidence="9 10" id="KW-0137">Centromere</keyword>
<organism evidence="11 12">
    <name type="scientific">Prototheca wickerhamii</name>
    <dbReference type="NCBI Taxonomy" id="3111"/>
    <lineage>
        <taxon>Eukaryota</taxon>
        <taxon>Viridiplantae</taxon>
        <taxon>Chlorophyta</taxon>
        <taxon>core chlorophytes</taxon>
        <taxon>Trebouxiophyceae</taxon>
        <taxon>Chlorellales</taxon>
        <taxon>Chlorellaceae</taxon>
        <taxon>Prototheca</taxon>
    </lineage>
</organism>
<dbReference type="PANTHER" id="PTHR22142">
    <property type="match status" value="1"/>
</dbReference>
<dbReference type="GO" id="GO:0031262">
    <property type="term" value="C:Ndc80 complex"/>
    <property type="evidence" value="ECO:0007669"/>
    <property type="project" value="TreeGrafter"/>
</dbReference>
<comment type="function">
    <text evidence="10">Acts as a component of the essential kinetochore-associated NDC80 complex, which is required for chromosome segregation and spindle checkpoint activity.</text>
</comment>
<dbReference type="GO" id="GO:0007059">
    <property type="term" value="P:chromosome segregation"/>
    <property type="evidence" value="ECO:0007669"/>
    <property type="project" value="TreeGrafter"/>
</dbReference>
<evidence type="ECO:0000256" key="10">
    <source>
        <dbReference type="RuleBase" id="RU368011"/>
    </source>
</evidence>
<sequence length="204" mass="22575">MASGKVFEEHLGVISALKDNFTRQEDAETLRALIAVQAEIKERIHAHESEVQQAIRELTSQVEASRIKAAYPDQEGAHDQRLQALESSIIASRKHISQLTAELQAVEDARKVTGDKMREVAVHKAKLDHVLLQSEPHIRHQLSLYAHVSKISWEFGAGGRVAGTVSDPVSTDLRHFDLPEGSLSQFEMTNAIWDLVAAEGSVQT</sequence>
<comment type="subcellular location">
    <subcellularLocation>
        <location evidence="10">Nucleus</location>
    </subcellularLocation>
    <subcellularLocation>
        <location evidence="10">Chromosome</location>
        <location evidence="10">Centromere</location>
        <location evidence="10">Kinetochore</location>
    </subcellularLocation>
</comment>
<evidence type="ECO:0000256" key="4">
    <source>
        <dbReference type="ARBA" id="ARBA00022776"/>
    </source>
</evidence>
<dbReference type="EMBL" id="JASFZW010000005">
    <property type="protein sequence ID" value="KAK2078283.1"/>
    <property type="molecule type" value="Genomic_DNA"/>
</dbReference>
<evidence type="ECO:0000256" key="8">
    <source>
        <dbReference type="ARBA" id="ARBA00023306"/>
    </source>
</evidence>
<dbReference type="GO" id="GO:0008017">
    <property type="term" value="F:microtubule binding"/>
    <property type="evidence" value="ECO:0007669"/>
    <property type="project" value="TreeGrafter"/>
</dbReference>
<dbReference type="AlphaFoldDB" id="A0AAD9IIP1"/>
<keyword evidence="5 10" id="KW-0995">Kinetochore</keyword>